<comment type="caution">
    <text evidence="2">The sequence shown here is derived from an EMBL/GenBank/DDBJ whole genome shotgun (WGS) entry which is preliminary data.</text>
</comment>
<feature type="region of interest" description="Disordered" evidence="1">
    <location>
        <begin position="239"/>
        <end position="258"/>
    </location>
</feature>
<organism evidence="2 3">
    <name type="scientific">Suillus plorans</name>
    <dbReference type="NCBI Taxonomy" id="116603"/>
    <lineage>
        <taxon>Eukaryota</taxon>
        <taxon>Fungi</taxon>
        <taxon>Dikarya</taxon>
        <taxon>Basidiomycota</taxon>
        <taxon>Agaricomycotina</taxon>
        <taxon>Agaricomycetes</taxon>
        <taxon>Agaricomycetidae</taxon>
        <taxon>Boletales</taxon>
        <taxon>Suillineae</taxon>
        <taxon>Suillaceae</taxon>
        <taxon>Suillus</taxon>
    </lineage>
</organism>
<dbReference type="RefSeq" id="XP_041156682.1">
    <property type="nucleotide sequence ID" value="XM_041300518.1"/>
</dbReference>
<protein>
    <submittedName>
        <fullName evidence="2">Uncharacterized protein</fullName>
    </submittedName>
</protein>
<reference evidence="2" key="1">
    <citation type="journal article" date="2020" name="New Phytol.">
        <title>Comparative genomics reveals dynamic genome evolution in host specialist ectomycorrhizal fungi.</title>
        <authorList>
            <person name="Lofgren L.A."/>
            <person name="Nguyen N.H."/>
            <person name="Vilgalys R."/>
            <person name="Ruytinx J."/>
            <person name="Liao H.L."/>
            <person name="Branco S."/>
            <person name="Kuo A."/>
            <person name="LaButti K."/>
            <person name="Lipzen A."/>
            <person name="Andreopoulos W."/>
            <person name="Pangilinan J."/>
            <person name="Riley R."/>
            <person name="Hundley H."/>
            <person name="Na H."/>
            <person name="Barry K."/>
            <person name="Grigoriev I.V."/>
            <person name="Stajich J.E."/>
            <person name="Kennedy P.G."/>
        </authorList>
    </citation>
    <scope>NUCLEOTIDE SEQUENCE</scope>
    <source>
        <strain evidence="2">S12</strain>
    </source>
</reference>
<evidence type="ECO:0000256" key="1">
    <source>
        <dbReference type="SAM" id="MobiDB-lite"/>
    </source>
</evidence>
<gene>
    <name evidence="2" type="ORF">HD556DRAFT_1311223</name>
</gene>
<accession>A0A9P7AHL1</accession>
<dbReference type="GeneID" id="64594282"/>
<proteinExistence type="predicted"/>
<evidence type="ECO:0000313" key="3">
    <source>
        <dbReference type="Proteomes" id="UP000719766"/>
    </source>
</evidence>
<dbReference type="OrthoDB" id="2959034at2759"/>
<keyword evidence="3" id="KW-1185">Reference proteome</keyword>
<name>A0A9P7AHL1_9AGAM</name>
<dbReference type="AlphaFoldDB" id="A0A9P7AHL1"/>
<sequence length="321" mass="36313">MATKSEAIDDSKSIAGSPPSYNTIHNIQVKCRQPSVFSFLSVRQRRATALSRIRDLVSATYVTPSSIEPIVNAYIHDLTVAELSDLLQTPNIEGHTALYWAIVNHRREVFSAFIGFISKISSKCSSDLRLACMQTSDQASFLQLNFQNTNSKDESLRRFLGCPPDEIEVHHGVELDDHQFVASFRIRMFQKRLHATRELNYDFVARGRIWWFRFYMGSKGRWIAGYGLSSPSLPASPRPSLLLETGNGEPGRETPPKRVFKGVGIESTNTLVSEEYIGNVDGQRFVSMTWELDDQWVTYNNPTDVDCDSTLHAKLEITLKE</sequence>
<dbReference type="Proteomes" id="UP000719766">
    <property type="component" value="Unassembled WGS sequence"/>
</dbReference>
<evidence type="ECO:0000313" key="2">
    <source>
        <dbReference type="EMBL" id="KAG1789634.1"/>
    </source>
</evidence>
<dbReference type="EMBL" id="JABBWE010000057">
    <property type="protein sequence ID" value="KAG1789634.1"/>
    <property type="molecule type" value="Genomic_DNA"/>
</dbReference>